<feature type="coiled-coil region" evidence="9">
    <location>
        <begin position="1593"/>
        <end position="1620"/>
    </location>
</feature>
<comment type="subcellular location">
    <subcellularLocation>
        <location evidence="1">Membrane</location>
        <topology evidence="1">Multi-pass membrane protein</topology>
    </subcellularLocation>
</comment>
<dbReference type="GO" id="GO:0005216">
    <property type="term" value="F:monoatomic ion channel activity"/>
    <property type="evidence" value="ECO:0007669"/>
    <property type="project" value="InterPro"/>
</dbReference>
<keyword evidence="7 10" id="KW-1133">Transmembrane helix</keyword>
<evidence type="ECO:0000256" key="3">
    <source>
        <dbReference type="ARBA" id="ARBA00022723"/>
    </source>
</evidence>
<keyword evidence="8 10" id="KW-0472">Membrane</keyword>
<dbReference type="Pfam" id="PF00520">
    <property type="entry name" value="Ion_trans"/>
    <property type="match status" value="1"/>
</dbReference>
<name>A0A077ZQB0_STYLE</name>
<dbReference type="Gene3D" id="3.30.60.90">
    <property type="match status" value="1"/>
</dbReference>
<evidence type="ECO:0000256" key="10">
    <source>
        <dbReference type="SAM" id="Phobius"/>
    </source>
</evidence>
<dbReference type="PANTHER" id="PTHR10582:SF2">
    <property type="entry name" value="INACTIVE"/>
    <property type="match status" value="1"/>
</dbReference>
<feature type="transmembrane region" description="Helical" evidence="10">
    <location>
        <begin position="1384"/>
        <end position="1405"/>
    </location>
</feature>
<evidence type="ECO:0000256" key="7">
    <source>
        <dbReference type="ARBA" id="ARBA00022989"/>
    </source>
</evidence>
<dbReference type="InterPro" id="IPR005821">
    <property type="entry name" value="Ion_trans_dom"/>
</dbReference>
<keyword evidence="4" id="KW-0677">Repeat</keyword>
<feature type="transmembrane region" description="Helical" evidence="10">
    <location>
        <begin position="1417"/>
        <end position="1436"/>
    </location>
</feature>
<evidence type="ECO:0000259" key="11">
    <source>
        <dbReference type="Pfam" id="PF00520"/>
    </source>
</evidence>
<accession>A0A077ZQB0</accession>
<evidence type="ECO:0000256" key="5">
    <source>
        <dbReference type="ARBA" id="ARBA00022771"/>
    </source>
</evidence>
<dbReference type="Proteomes" id="UP000039865">
    <property type="component" value="Unassembled WGS sequence"/>
</dbReference>
<dbReference type="InterPro" id="IPR043145">
    <property type="entry name" value="Znf_ZZ_sf"/>
</dbReference>
<reference evidence="12 13" key="1">
    <citation type="submission" date="2014-06" db="EMBL/GenBank/DDBJ databases">
        <authorList>
            <person name="Swart Estienne"/>
        </authorList>
    </citation>
    <scope>NUCLEOTIDE SEQUENCE [LARGE SCALE GENOMIC DNA]</scope>
    <source>
        <strain evidence="12 13">130c</strain>
    </source>
</reference>
<feature type="transmembrane region" description="Helical" evidence="10">
    <location>
        <begin position="1518"/>
        <end position="1542"/>
    </location>
</feature>
<evidence type="ECO:0000256" key="6">
    <source>
        <dbReference type="ARBA" id="ARBA00022833"/>
    </source>
</evidence>
<dbReference type="PANTHER" id="PTHR10582">
    <property type="entry name" value="TRANSIENT RECEPTOR POTENTIAL ION CHANNEL PROTEIN"/>
    <property type="match status" value="1"/>
</dbReference>
<feature type="transmembrane region" description="Helical" evidence="10">
    <location>
        <begin position="1487"/>
        <end position="1506"/>
    </location>
</feature>
<evidence type="ECO:0000256" key="2">
    <source>
        <dbReference type="ARBA" id="ARBA00022692"/>
    </source>
</evidence>
<dbReference type="InParanoid" id="A0A077ZQB0"/>
<keyword evidence="13" id="KW-1185">Reference proteome</keyword>
<organism evidence="12 13">
    <name type="scientific">Stylonychia lemnae</name>
    <name type="common">Ciliate</name>
    <dbReference type="NCBI Taxonomy" id="5949"/>
    <lineage>
        <taxon>Eukaryota</taxon>
        <taxon>Sar</taxon>
        <taxon>Alveolata</taxon>
        <taxon>Ciliophora</taxon>
        <taxon>Intramacronucleata</taxon>
        <taxon>Spirotrichea</taxon>
        <taxon>Stichotrichia</taxon>
        <taxon>Sporadotrichida</taxon>
        <taxon>Oxytrichidae</taxon>
        <taxon>Stylonychinae</taxon>
        <taxon>Stylonychia</taxon>
    </lineage>
</organism>
<evidence type="ECO:0000256" key="8">
    <source>
        <dbReference type="ARBA" id="ARBA00023136"/>
    </source>
</evidence>
<keyword evidence="6" id="KW-0862">Zinc</keyword>
<keyword evidence="5" id="KW-0863">Zinc-finger</keyword>
<dbReference type="GO" id="GO:0005886">
    <property type="term" value="C:plasma membrane"/>
    <property type="evidence" value="ECO:0007669"/>
    <property type="project" value="TreeGrafter"/>
</dbReference>
<feature type="transmembrane region" description="Helical" evidence="10">
    <location>
        <begin position="1456"/>
        <end position="1475"/>
    </location>
</feature>
<evidence type="ECO:0000313" key="12">
    <source>
        <dbReference type="EMBL" id="CDW71585.1"/>
    </source>
</evidence>
<evidence type="ECO:0000313" key="13">
    <source>
        <dbReference type="Proteomes" id="UP000039865"/>
    </source>
</evidence>
<gene>
    <name evidence="12" type="primary">Contig13743.g14662</name>
    <name evidence="12" type="ORF">STYLEM_532</name>
</gene>
<evidence type="ECO:0000256" key="9">
    <source>
        <dbReference type="SAM" id="Coils"/>
    </source>
</evidence>
<keyword evidence="3" id="KW-0479">Metal-binding</keyword>
<evidence type="ECO:0000256" key="4">
    <source>
        <dbReference type="ARBA" id="ARBA00022737"/>
    </source>
</evidence>
<feature type="domain" description="Ion transport" evidence="11">
    <location>
        <begin position="1334"/>
        <end position="1549"/>
    </location>
</feature>
<dbReference type="EMBL" id="CCKQ01000504">
    <property type="protein sequence ID" value="CDW71585.1"/>
    <property type="molecule type" value="Genomic_DNA"/>
</dbReference>
<sequence>MSKSPLLEQTLNDEQQSSRMKTYLNELKQNSLDRMRPLDPHAFCKDIQQYFDDVSYRIDLQKLYNPISTCYYSTQMRYLPALFHVSKGKDRNQTEQYTYQLQFWDTQTYEMIFVKEIDFMPTKCAISFNYFFYVIDQEEDNSINLIYITDNVEIKELKIISNILNFKTKSLRYIELKDDNTYKHDQKIDIQSIITITKKESLYNQQTKNKTLIDFIIVIRQSNNSLDFNSLKLNQNPIEMKGVIENFLQLSDHSPELEQSCLYRSKSYNLKVTVVNDIVYAIALSEYSLDLYSDMVLRERMDAKDKNFKEIGMSLKAFYIRCQTKEGENSYYELKHQAQVNISFLSQKLIDDRSFRMSNIYGKILHDYVSIYKGFYLVDYDENPLCLVAHFDTISAFDIMRGEFTQRIKFEDEILAIFEQEYSNNQKQNQSKMICLILKNLDVHIDIMSYIGSQRDNIIQEKPSFSLSQHFGIDSQKFEFLDIGSEKGQGTYFFIYSSNKIVCINEGLLFDDIDTGEKCILKMNYINQLVDQSDKIKLLITNEQKIVLYEIKELAPSFGYQNDQEKVRRKIKLEKQKDLYDTLEGQLLFHSALTLDLNHHIILVSKQFVVLLDNQGNILKATSRQIVNGDFIGKDFSYLLRQESQDSTEHGLFMFNVPFIVDRRDVQFLLLKQIDVGHNPHLKLFKNVERIGFMQSISCYVVHPYLHLNNIKLMGVESYGKSLLSKQIGQLYMRLTERNLLIVWNVMTGKIVDKIIVEKDVFNRNEELVFEKNHSEFLLLVSRNQTITSEKSYDANYVPKQKTWLKDQITISKQLQPQKRKWKIVEVKKVEDSIDISTKQFDFPYSENQVMLINSDITLMIVITDWIRVSLYAKVQEQNGFIKWQHKFNVSDFPFYFEKQAAQLVSEQPHFNYLSPDFKYYLIYNTSGLYQIKTMVSQELVGSLGKGAVSMRPKQTLRQAVNRFHWIDSTRFLVVSDDGIQKTYKLGENNQILEEGYNVIPIKEVTQMSKYLIDAEIPFKSLKYGVDGDILTKLRECYQLYKQNYYLNAFPEKKDKFNLLFRIHSTEFSAQTIQSFSFLHWTLTDRLVKGIYPVKNIPILVFEIVLFSMLPEGNILHALKNQTEKLLDAFDRCHNDNGILYHVPFLPNIDGEDPFTRVLQNNLPKDVDQKQLFSVLKYLKFYEIDHHSRCIKHLYPKIISTGTQIALDYFESRFKSTLQLEAIKTGVMNSDNIVSSPQLNNQVIEEIQGTNNEDEKKVSIKLELLDMPGIYHFRDKHFSEFFRSLQDVEGYGFFTNRAIMQIVDFNFPYVKHALMTHSVIPFAVYHLLSVIYMNAIYETRNESEGYQIANITFGIILIGFSFYFLCSEIRQCINIGMVRYFDTFWNYVDILAPISVLIVQGFSIVDKEDMHISNAANRYLLAISTLLMWIKFISNLRIFEKTNYLIRMVYEVITDMGIFLFVYAVTVAAFGDAFLRISSGNEKDDQFISSFAHAFLYAYSMTLGGFETDKFGTIAVELVWLLWVMCTIIGMIVMLNLLIAIISGSHEKVIQNQLGAQYKEMAELILENSYLVPMELRESYVDMNKLMIKVTLNENHDEAINTIEQQLDSMKNQLVTTKDIMEKNISGAVSELQARQKVQDTTLNNILKNVGELRYQFIKTQYKEQTIQVKIYPQPLTLVMLREVQEWNQFQMYESWFCRAKKFTGCKSGQTRAAKLRIEMDENLYHCNICNFDFCEKCFSFYKNSHKHEMVKTSYGDIHEKYQGGWECKARYFRSCQTDSTLDLKDPYMTFYHRKSLSRFDEQFDLCVDCAQYYADQTN</sequence>
<keyword evidence="2 10" id="KW-0812">Transmembrane</keyword>
<dbReference type="GO" id="GO:0008270">
    <property type="term" value="F:zinc ion binding"/>
    <property type="evidence" value="ECO:0007669"/>
    <property type="project" value="UniProtKB-KW"/>
</dbReference>
<protein>
    <recommendedName>
        <fullName evidence="11">Ion transport domain-containing protein</fullName>
    </recommendedName>
</protein>
<keyword evidence="9" id="KW-0175">Coiled coil</keyword>
<evidence type="ECO:0000256" key="1">
    <source>
        <dbReference type="ARBA" id="ARBA00004141"/>
    </source>
</evidence>
<feature type="transmembrane region" description="Helical" evidence="10">
    <location>
        <begin position="1345"/>
        <end position="1364"/>
    </location>
</feature>
<dbReference type="GO" id="GO:0098703">
    <property type="term" value="P:calcium ion import across plasma membrane"/>
    <property type="evidence" value="ECO:0007669"/>
    <property type="project" value="TreeGrafter"/>
</dbReference>
<dbReference type="InterPro" id="IPR024862">
    <property type="entry name" value="TRPV"/>
</dbReference>
<dbReference type="OrthoDB" id="437584at2759"/>
<proteinExistence type="predicted"/>